<evidence type="ECO:0000256" key="5">
    <source>
        <dbReference type="SAM" id="SignalP"/>
    </source>
</evidence>
<evidence type="ECO:0000313" key="7">
    <source>
        <dbReference type="Proteomes" id="UP000733379"/>
    </source>
</evidence>
<evidence type="ECO:0000256" key="4">
    <source>
        <dbReference type="ARBA" id="ARBA00022764"/>
    </source>
</evidence>
<dbReference type="Gene3D" id="3.40.190.10">
    <property type="entry name" value="Periplasmic binding protein-like II"/>
    <property type="match status" value="2"/>
</dbReference>
<reference evidence="6 7" key="1">
    <citation type="submission" date="2021-06" db="EMBL/GenBank/DDBJ databases">
        <title>Actinomycetes sequencing.</title>
        <authorList>
            <person name="Shan Q."/>
        </authorList>
    </citation>
    <scope>NUCLEOTIDE SEQUENCE [LARGE SCALE GENOMIC DNA]</scope>
    <source>
        <strain evidence="6 7">NEAU-G5</strain>
    </source>
</reference>
<dbReference type="EMBL" id="JAHKNI010000006">
    <property type="protein sequence ID" value="MBU3063962.1"/>
    <property type="molecule type" value="Genomic_DNA"/>
</dbReference>
<dbReference type="RefSeq" id="WP_215918848.1">
    <property type="nucleotide sequence ID" value="NZ_JAHKNI010000006.1"/>
</dbReference>
<organism evidence="6 7">
    <name type="scientific">Nocardia albiluteola</name>
    <dbReference type="NCBI Taxonomy" id="2842303"/>
    <lineage>
        <taxon>Bacteria</taxon>
        <taxon>Bacillati</taxon>
        <taxon>Actinomycetota</taxon>
        <taxon>Actinomycetes</taxon>
        <taxon>Mycobacteriales</taxon>
        <taxon>Nocardiaceae</taxon>
        <taxon>Nocardia</taxon>
    </lineage>
</organism>
<dbReference type="PANTHER" id="PTHR30006:SF3">
    <property type="entry name" value="THIAMINE-BINDING PERIPLASMIC PROTEIN"/>
    <property type="match status" value="1"/>
</dbReference>
<feature type="chain" id="PRO_5047094640" evidence="5">
    <location>
        <begin position="28"/>
        <end position="353"/>
    </location>
</feature>
<dbReference type="NCBIfam" id="NF011620">
    <property type="entry name" value="PRK15046.1"/>
    <property type="match status" value="1"/>
</dbReference>
<comment type="caution">
    <text evidence="6">The sequence shown here is derived from an EMBL/GenBank/DDBJ whole genome shotgun (WGS) entry which is preliminary data.</text>
</comment>
<name>A0ABS6B0Y1_9NOCA</name>
<keyword evidence="2" id="KW-0813">Transport</keyword>
<comment type="subcellular location">
    <subcellularLocation>
        <location evidence="1">Periplasm</location>
    </subcellularLocation>
</comment>
<proteinExistence type="predicted"/>
<keyword evidence="4" id="KW-0574">Periplasm</keyword>
<evidence type="ECO:0000313" key="6">
    <source>
        <dbReference type="EMBL" id="MBU3063962.1"/>
    </source>
</evidence>
<evidence type="ECO:0000256" key="3">
    <source>
        <dbReference type="ARBA" id="ARBA00022729"/>
    </source>
</evidence>
<accession>A0ABS6B0Y1</accession>
<keyword evidence="3 5" id="KW-0732">Signal</keyword>
<protein>
    <submittedName>
        <fullName evidence="6">2-aminoethylphosphonate ABC transporter substrate-binding protein</fullName>
    </submittedName>
</protein>
<dbReference type="Pfam" id="PF13531">
    <property type="entry name" value="SBP_bac_11"/>
    <property type="match status" value="1"/>
</dbReference>
<gene>
    <name evidence="6" type="ORF">KO481_20815</name>
</gene>
<dbReference type="PANTHER" id="PTHR30006">
    <property type="entry name" value="THIAMINE-BINDING PERIPLASMIC PROTEIN-RELATED"/>
    <property type="match status" value="1"/>
</dbReference>
<dbReference type="Proteomes" id="UP000733379">
    <property type="component" value="Unassembled WGS sequence"/>
</dbReference>
<evidence type="ECO:0000256" key="1">
    <source>
        <dbReference type="ARBA" id="ARBA00004418"/>
    </source>
</evidence>
<dbReference type="PROSITE" id="PS51257">
    <property type="entry name" value="PROKAR_LIPOPROTEIN"/>
    <property type="match status" value="1"/>
</dbReference>
<feature type="signal peptide" evidence="5">
    <location>
        <begin position="1"/>
        <end position="27"/>
    </location>
</feature>
<sequence>MRIPTPRLARTALILGTAAAVTLTAAACGGTGTNAGGGKTVTVYSADGMADWYKPEFAKFTQQTGIAVNYVEAGSGEVVNRVDKEQSNPQADIVVTLPPFIQKADRKGLLQDSGVDTSMVAATDKAADGKYVNLADNYLTFIANPSVDTSKITWNDLLDPKYKGKVQYSTPGQAGDGTAVLVLLQQLMGKQGALDYLAKLQANNVGPSSSTGKLQAKVDKGELQVANGDVQMNLQDIKDSGVKFNLFFPATDDGKRSTVSLPYVMGLAKGAPHKDSAAKLMNFLLTADVQKTLGPDAYAVPVRTDLANQAAAGTGPSASATIAGVTVVQPDWNAVNDTLEADVAAYNKATGQQ</sequence>
<dbReference type="SUPFAM" id="SSF53850">
    <property type="entry name" value="Periplasmic binding protein-like II"/>
    <property type="match status" value="1"/>
</dbReference>
<keyword evidence="7" id="KW-1185">Reference proteome</keyword>
<evidence type="ECO:0000256" key="2">
    <source>
        <dbReference type="ARBA" id="ARBA00022448"/>
    </source>
</evidence>